<keyword evidence="6" id="KW-0949">S-adenosyl-L-methionine</keyword>
<dbReference type="Gene3D" id="3.30.1610.20">
    <property type="entry name" value="Hen1, N-terminal domain"/>
    <property type="match status" value="1"/>
</dbReference>
<dbReference type="GO" id="GO:0090486">
    <property type="term" value="F:small RNA 2'-O-methyltransferase activity"/>
    <property type="evidence" value="ECO:0007669"/>
    <property type="project" value="UniProtKB-EC"/>
</dbReference>
<dbReference type="NCBIfam" id="TIGR04074">
    <property type="entry name" value="bacter_Hen1"/>
    <property type="match status" value="1"/>
</dbReference>
<proteinExistence type="inferred from homology"/>
<comment type="caution">
    <text evidence="15">The sequence shown here is derived from an EMBL/GenBank/DDBJ whole genome shotgun (WGS) entry which is preliminary data.</text>
</comment>
<feature type="domain" description="Hen1 N-terminal" evidence="14">
    <location>
        <begin position="1"/>
        <end position="242"/>
    </location>
</feature>
<dbReference type="EMBL" id="JACHJU010000001">
    <property type="protein sequence ID" value="MBB4935965.1"/>
    <property type="molecule type" value="Genomic_DNA"/>
</dbReference>
<evidence type="ECO:0000256" key="3">
    <source>
        <dbReference type="ARBA" id="ARBA00021330"/>
    </source>
</evidence>
<evidence type="ECO:0000256" key="1">
    <source>
        <dbReference type="ARBA" id="ARBA00001946"/>
    </source>
</evidence>
<dbReference type="AlphaFoldDB" id="A0A7W7RPV1"/>
<comment type="catalytic activity">
    <reaction evidence="12">
        <text>small RNA 3'-end nucleotide + S-adenosyl-L-methionine = small RNA 3'-end 2'-O-methylnucleotide + S-adenosyl-L-homocysteine + H(+)</text>
        <dbReference type="Rhea" id="RHEA:37887"/>
        <dbReference type="Rhea" id="RHEA-COMP:10415"/>
        <dbReference type="Rhea" id="RHEA-COMP:10416"/>
        <dbReference type="ChEBI" id="CHEBI:15378"/>
        <dbReference type="ChEBI" id="CHEBI:57856"/>
        <dbReference type="ChEBI" id="CHEBI:59789"/>
        <dbReference type="ChEBI" id="CHEBI:74896"/>
        <dbReference type="ChEBI" id="CHEBI:74898"/>
        <dbReference type="EC" id="2.1.1.386"/>
    </reaction>
</comment>
<protein>
    <recommendedName>
        <fullName evidence="3">Small RNA 2'-O-methyltransferase</fullName>
        <ecNumber evidence="11">2.1.1.386</ecNumber>
    </recommendedName>
</protein>
<dbReference type="InterPro" id="IPR038546">
    <property type="entry name" value="Hen1_N_sf"/>
</dbReference>
<evidence type="ECO:0000256" key="2">
    <source>
        <dbReference type="ARBA" id="ARBA00009026"/>
    </source>
</evidence>
<evidence type="ECO:0000256" key="8">
    <source>
        <dbReference type="ARBA" id="ARBA00022842"/>
    </source>
</evidence>
<dbReference type="InterPro" id="IPR024740">
    <property type="entry name" value="Hen1_N"/>
</dbReference>
<dbReference type="SUPFAM" id="SSF53335">
    <property type="entry name" value="S-adenosyl-L-methionine-dependent methyltransferases"/>
    <property type="match status" value="1"/>
</dbReference>
<gene>
    <name evidence="15" type="ORF">FHR32_000270</name>
</gene>
<keyword evidence="16" id="KW-1185">Reference proteome</keyword>
<feature type="compositionally biased region" description="Low complexity" evidence="13">
    <location>
        <begin position="268"/>
        <end position="293"/>
    </location>
</feature>
<evidence type="ECO:0000256" key="9">
    <source>
        <dbReference type="ARBA" id="ARBA00022884"/>
    </source>
</evidence>
<accession>A0A7W7RPV1</accession>
<dbReference type="GO" id="GO:0001510">
    <property type="term" value="P:RNA methylation"/>
    <property type="evidence" value="ECO:0007669"/>
    <property type="project" value="InterPro"/>
</dbReference>
<keyword evidence="4 15" id="KW-0489">Methyltransferase</keyword>
<evidence type="ECO:0000259" key="14">
    <source>
        <dbReference type="Pfam" id="PF12623"/>
    </source>
</evidence>
<comment type="cofactor">
    <cofactor evidence="1">
        <name>Mg(2+)</name>
        <dbReference type="ChEBI" id="CHEBI:18420"/>
    </cofactor>
</comment>
<dbReference type="PANTHER" id="PTHR21404:SF3">
    <property type="entry name" value="SMALL RNA 2'-O-METHYLTRANSFERASE"/>
    <property type="match status" value="1"/>
</dbReference>
<name>A0A7W7RPV1_9ACTN</name>
<sequence length="515" mass="55917">MLLTISTTVRPATDLGFLLHKHPDRVQEFGQSYGVARVFYPEADEERCTAALMLDVDPVRLVRSRGRSTPDYALGQYVNDRPYAASSLLAVALADVFRTARTGRCDSRPELAAGPIPLEIALPALPCRGGPEMAHRLFEPLGWTVEARAVPLDEGFPEWGDSRYVRLSLRGEVRLADALNQLYVLLPVLDDSKHYWMASDEVDKLIRAGESWLAAHPARGLITRRYFGRHSALTRTAFARLAELGDDVAEELDPPVEEEALAVNGEEAAAAAPADGGEAVPADAEAAEGATATDSATPSPERDAAPRRPLNALRHEAVLATLAETGARTVIDLGCGSGQLVGELLGRPELTKVAGTDVSAQALAIAARRLKLNRMSDRQRERLELFQGALTYTDDRFAGYDAAVLMEVVEHVDPPRLGALERVVFGVARPAHVIVTTPNAEYNVRYNSLTGMRHPDHRFEWTRAEFRSWAARAGEEYGYHVAFRPVGDDDPEVGPPTQMALFGRGSATGAGGGDD</sequence>
<dbReference type="CDD" id="cd02440">
    <property type="entry name" value="AdoMet_MTases"/>
    <property type="match status" value="1"/>
</dbReference>
<dbReference type="RefSeq" id="WP_184752233.1">
    <property type="nucleotide sequence ID" value="NZ_BAABEK010000084.1"/>
</dbReference>
<feature type="compositionally biased region" description="Gly residues" evidence="13">
    <location>
        <begin position="506"/>
        <end position="515"/>
    </location>
</feature>
<dbReference type="Pfam" id="PF13489">
    <property type="entry name" value="Methyltransf_23"/>
    <property type="match status" value="1"/>
</dbReference>
<dbReference type="Pfam" id="PF12623">
    <property type="entry name" value="Hen1_L"/>
    <property type="match status" value="1"/>
</dbReference>
<evidence type="ECO:0000313" key="15">
    <source>
        <dbReference type="EMBL" id="MBB4935965.1"/>
    </source>
</evidence>
<feature type="region of interest" description="Disordered" evidence="13">
    <location>
        <begin position="268"/>
        <end position="310"/>
    </location>
</feature>
<dbReference type="InterPro" id="IPR029063">
    <property type="entry name" value="SAM-dependent_MTases_sf"/>
</dbReference>
<keyword evidence="8" id="KW-0460">Magnesium</keyword>
<evidence type="ECO:0000256" key="13">
    <source>
        <dbReference type="SAM" id="MobiDB-lite"/>
    </source>
</evidence>
<keyword evidence="5" id="KW-0808">Transferase</keyword>
<evidence type="ECO:0000256" key="6">
    <source>
        <dbReference type="ARBA" id="ARBA00022691"/>
    </source>
</evidence>
<dbReference type="GO" id="GO:0031047">
    <property type="term" value="P:regulatory ncRNA-mediated gene silencing"/>
    <property type="evidence" value="ECO:0007669"/>
    <property type="project" value="UniProtKB-KW"/>
</dbReference>
<dbReference type="PANTHER" id="PTHR21404">
    <property type="entry name" value="HEN1"/>
    <property type="match status" value="1"/>
</dbReference>
<reference evidence="15 16" key="1">
    <citation type="submission" date="2020-08" db="EMBL/GenBank/DDBJ databases">
        <title>Sequencing the genomes of 1000 actinobacteria strains.</title>
        <authorList>
            <person name="Klenk H.-P."/>
        </authorList>
    </citation>
    <scope>NUCLEOTIDE SEQUENCE [LARGE SCALE GENOMIC DNA]</scope>
    <source>
        <strain evidence="15 16">DSM 43023</strain>
    </source>
</reference>
<organism evidence="15 16">
    <name type="scientific">Streptosporangium album</name>
    <dbReference type="NCBI Taxonomy" id="47479"/>
    <lineage>
        <taxon>Bacteria</taxon>
        <taxon>Bacillati</taxon>
        <taxon>Actinomycetota</taxon>
        <taxon>Actinomycetes</taxon>
        <taxon>Streptosporangiales</taxon>
        <taxon>Streptosporangiaceae</taxon>
        <taxon>Streptosporangium</taxon>
    </lineage>
</organism>
<dbReference type="InterPro" id="IPR026610">
    <property type="entry name" value="Hen1"/>
</dbReference>
<evidence type="ECO:0000256" key="12">
    <source>
        <dbReference type="ARBA" id="ARBA00048418"/>
    </source>
</evidence>
<keyword evidence="9" id="KW-0694">RNA-binding</keyword>
<dbReference type="EC" id="2.1.1.386" evidence="11"/>
<dbReference type="InterPro" id="IPR024026">
    <property type="entry name" value="3'-RNA_MeTfrase_Hen1_bac"/>
</dbReference>
<evidence type="ECO:0000256" key="10">
    <source>
        <dbReference type="ARBA" id="ARBA00023158"/>
    </source>
</evidence>
<evidence type="ECO:0000256" key="7">
    <source>
        <dbReference type="ARBA" id="ARBA00022723"/>
    </source>
</evidence>
<dbReference type="Proteomes" id="UP000534286">
    <property type="component" value="Unassembled WGS sequence"/>
</dbReference>
<evidence type="ECO:0000313" key="16">
    <source>
        <dbReference type="Proteomes" id="UP000534286"/>
    </source>
</evidence>
<evidence type="ECO:0000256" key="11">
    <source>
        <dbReference type="ARBA" id="ARBA00035025"/>
    </source>
</evidence>
<comment type="similarity">
    <text evidence="2">Belongs to the methyltransferase superfamily. HEN1 family.</text>
</comment>
<dbReference type="GO" id="GO:0046872">
    <property type="term" value="F:metal ion binding"/>
    <property type="evidence" value="ECO:0007669"/>
    <property type="project" value="UniProtKB-KW"/>
</dbReference>
<evidence type="ECO:0000256" key="4">
    <source>
        <dbReference type="ARBA" id="ARBA00022603"/>
    </source>
</evidence>
<evidence type="ECO:0000256" key="5">
    <source>
        <dbReference type="ARBA" id="ARBA00022679"/>
    </source>
</evidence>
<keyword evidence="7" id="KW-0479">Metal-binding</keyword>
<dbReference type="Gene3D" id="3.40.50.150">
    <property type="entry name" value="Vaccinia Virus protein VP39"/>
    <property type="match status" value="1"/>
</dbReference>
<keyword evidence="10" id="KW-0943">RNA-mediated gene silencing</keyword>
<feature type="region of interest" description="Disordered" evidence="13">
    <location>
        <begin position="488"/>
        <end position="515"/>
    </location>
</feature>
<dbReference type="GO" id="GO:0003723">
    <property type="term" value="F:RNA binding"/>
    <property type="evidence" value="ECO:0007669"/>
    <property type="project" value="UniProtKB-KW"/>
</dbReference>